<feature type="region of interest" description="Disordered" evidence="1">
    <location>
        <begin position="69"/>
        <end position="109"/>
    </location>
</feature>
<name>A0A6J4MUI7_9BACT</name>
<dbReference type="AlphaFoldDB" id="A0A6J4MUI7"/>
<evidence type="ECO:0000256" key="1">
    <source>
        <dbReference type="SAM" id="MobiDB-lite"/>
    </source>
</evidence>
<dbReference type="EMBL" id="CADCTW010000230">
    <property type="protein sequence ID" value="CAA9367700.1"/>
    <property type="molecule type" value="Genomic_DNA"/>
</dbReference>
<sequence>MPVQASPAPEAIATWKRPTRDLVQYHRRRDKVRIAQTRNRVPDLQQTRGYRGSRRLRIPSEHVFAEAKRSPAWTGRASVGERGSSSRPSSRACNKSEASARFPGRCRGKGCSRVFPRTSALRCHRTDPPTLIATPA</sequence>
<reference evidence="2" key="1">
    <citation type="submission" date="2020-02" db="EMBL/GenBank/DDBJ databases">
        <authorList>
            <person name="Meier V. D."/>
        </authorList>
    </citation>
    <scope>NUCLEOTIDE SEQUENCE</scope>
    <source>
        <strain evidence="2">AVDCRST_MAG68</strain>
    </source>
</reference>
<protein>
    <submittedName>
        <fullName evidence="2">Uncharacterized protein</fullName>
    </submittedName>
</protein>
<evidence type="ECO:0000313" key="2">
    <source>
        <dbReference type="EMBL" id="CAA9367700.1"/>
    </source>
</evidence>
<gene>
    <name evidence="2" type="ORF">AVDCRST_MAG68-5442</name>
</gene>
<feature type="compositionally biased region" description="Low complexity" evidence="1">
    <location>
        <begin position="82"/>
        <end position="91"/>
    </location>
</feature>
<accession>A0A6J4MUI7</accession>
<organism evidence="2">
    <name type="scientific">uncultured Gemmatimonadota bacterium</name>
    <dbReference type="NCBI Taxonomy" id="203437"/>
    <lineage>
        <taxon>Bacteria</taxon>
        <taxon>Pseudomonadati</taxon>
        <taxon>Gemmatimonadota</taxon>
        <taxon>environmental samples</taxon>
    </lineage>
</organism>
<proteinExistence type="predicted"/>